<dbReference type="EMBL" id="CAEZZT010000124">
    <property type="protein sequence ID" value="CAB4786607.1"/>
    <property type="molecule type" value="Genomic_DNA"/>
</dbReference>
<dbReference type="AlphaFoldDB" id="A0A6J6WX47"/>
<organism evidence="2">
    <name type="scientific">freshwater metagenome</name>
    <dbReference type="NCBI Taxonomy" id="449393"/>
    <lineage>
        <taxon>unclassified sequences</taxon>
        <taxon>metagenomes</taxon>
        <taxon>ecological metagenomes</taxon>
    </lineage>
</organism>
<evidence type="ECO:0000256" key="1">
    <source>
        <dbReference type="SAM" id="MobiDB-lite"/>
    </source>
</evidence>
<sequence length="89" mass="9799">MAALADGATSVETASAAAAKTPANPKRFVFIYILHGWKSRTRGRALVVLFHTGIEGLSTQQGRNCPLVAGFYLIVIKPYRYMKPLQNYL</sequence>
<accession>A0A6J6WX47</accession>
<gene>
    <name evidence="2" type="ORF">UFOPK2918_01247</name>
</gene>
<reference evidence="2" key="1">
    <citation type="submission" date="2020-05" db="EMBL/GenBank/DDBJ databases">
        <authorList>
            <person name="Chiriac C."/>
            <person name="Salcher M."/>
            <person name="Ghai R."/>
            <person name="Kavagutti S V."/>
        </authorList>
    </citation>
    <scope>NUCLEOTIDE SEQUENCE</scope>
</reference>
<proteinExistence type="predicted"/>
<feature type="compositionally biased region" description="Low complexity" evidence="1">
    <location>
        <begin position="8"/>
        <end position="20"/>
    </location>
</feature>
<evidence type="ECO:0000313" key="2">
    <source>
        <dbReference type="EMBL" id="CAB4786607.1"/>
    </source>
</evidence>
<protein>
    <submittedName>
        <fullName evidence="2">Unannotated protein</fullName>
    </submittedName>
</protein>
<feature type="region of interest" description="Disordered" evidence="1">
    <location>
        <begin position="1"/>
        <end position="20"/>
    </location>
</feature>
<name>A0A6J6WX47_9ZZZZ</name>